<evidence type="ECO:0000313" key="2">
    <source>
        <dbReference type="Proteomes" id="UP001148629"/>
    </source>
</evidence>
<keyword evidence="2" id="KW-1185">Reference proteome</keyword>
<evidence type="ECO:0000313" key="1">
    <source>
        <dbReference type="EMBL" id="KAJ3545816.1"/>
    </source>
</evidence>
<accession>A0ACC1ST21</accession>
<dbReference type="EMBL" id="JANRMS010000136">
    <property type="protein sequence ID" value="KAJ3545816.1"/>
    <property type="molecule type" value="Genomic_DNA"/>
</dbReference>
<protein>
    <submittedName>
        <fullName evidence="1">Uncharacterized protein</fullName>
    </submittedName>
</protein>
<dbReference type="Proteomes" id="UP001148629">
    <property type="component" value="Unassembled WGS sequence"/>
</dbReference>
<name>A0ACC1ST21_9HYPO</name>
<organism evidence="1 2">
    <name type="scientific">Fusarium decemcellulare</name>
    <dbReference type="NCBI Taxonomy" id="57161"/>
    <lineage>
        <taxon>Eukaryota</taxon>
        <taxon>Fungi</taxon>
        <taxon>Dikarya</taxon>
        <taxon>Ascomycota</taxon>
        <taxon>Pezizomycotina</taxon>
        <taxon>Sordariomycetes</taxon>
        <taxon>Hypocreomycetidae</taxon>
        <taxon>Hypocreales</taxon>
        <taxon>Nectriaceae</taxon>
        <taxon>Fusarium</taxon>
        <taxon>Fusarium decemcellulare species complex</taxon>
    </lineage>
</organism>
<proteinExistence type="predicted"/>
<gene>
    <name evidence="1" type="ORF">NM208_g2325</name>
</gene>
<sequence>MSSLVAPQDTPGPMARTVDDAARILDVVVGFDEQDPDTAFNAIRPLAASSTSFQDAIRNPGLRNKRLGVLREVFGSHAGVTSALTTALENFEQAGAQLVEVSIPDLGRFKSSTSMYVPRAKSDIDAFLASRPDLSQLTVEDLHASGGCNEYLDLIDAIIQGPADPTTDAGLGKCFMEQAEFRRLVASIFAKHQLDAIVYPTCQLPAPKTRDVLERRWACLTYPTNTVIASQLLFPAISVPIAMVEDSEDGSSGPRLPVGLELLGLPFDEERLMAAAAGVEAVQHENIAW</sequence>
<comment type="caution">
    <text evidence="1">The sequence shown here is derived from an EMBL/GenBank/DDBJ whole genome shotgun (WGS) entry which is preliminary data.</text>
</comment>
<reference evidence="1" key="1">
    <citation type="submission" date="2022-08" db="EMBL/GenBank/DDBJ databases">
        <title>Genome Sequence of Fusarium decemcellulare.</title>
        <authorList>
            <person name="Buettner E."/>
        </authorList>
    </citation>
    <scope>NUCLEOTIDE SEQUENCE</scope>
    <source>
        <strain evidence="1">Babe19</strain>
    </source>
</reference>